<dbReference type="InterPro" id="IPR007867">
    <property type="entry name" value="GMC_OxRtase_C"/>
</dbReference>
<dbReference type="InterPro" id="IPR036188">
    <property type="entry name" value="FAD/NAD-bd_sf"/>
</dbReference>
<evidence type="ECO:0000313" key="9">
    <source>
        <dbReference type="EMBL" id="CCA26044.1"/>
    </source>
</evidence>
<dbReference type="GO" id="GO:0016614">
    <property type="term" value="F:oxidoreductase activity, acting on CH-OH group of donors"/>
    <property type="evidence" value="ECO:0007669"/>
    <property type="project" value="InterPro"/>
</dbReference>
<dbReference type="InterPro" id="IPR012132">
    <property type="entry name" value="GMC_OxRdtase"/>
</dbReference>
<evidence type="ECO:0000256" key="6">
    <source>
        <dbReference type="RuleBase" id="RU003968"/>
    </source>
</evidence>
<accession>F0WX54</accession>
<evidence type="ECO:0000256" key="1">
    <source>
        <dbReference type="ARBA" id="ARBA00001974"/>
    </source>
</evidence>
<dbReference type="EMBL" id="FR824387">
    <property type="protein sequence ID" value="CCA26044.1"/>
    <property type="molecule type" value="Genomic_DNA"/>
</dbReference>
<reference evidence="9" key="2">
    <citation type="submission" date="2011-02" db="EMBL/GenBank/DDBJ databases">
        <authorList>
            <person name="MacLean D."/>
        </authorList>
    </citation>
    <scope>NUCLEOTIDE SEQUENCE</scope>
</reference>
<name>F0WX54_9STRA</name>
<dbReference type="NCBIfam" id="NF002550">
    <property type="entry name" value="PRK02106.1"/>
    <property type="match status" value="1"/>
</dbReference>
<dbReference type="PROSITE" id="PS00624">
    <property type="entry name" value="GMC_OXRED_2"/>
    <property type="match status" value="1"/>
</dbReference>
<dbReference type="SUPFAM" id="SSF54373">
    <property type="entry name" value="FAD-linked reductases, C-terminal domain"/>
    <property type="match status" value="1"/>
</dbReference>
<dbReference type="AlphaFoldDB" id="F0WX54"/>
<dbReference type="Pfam" id="PF00732">
    <property type="entry name" value="GMC_oxred_N"/>
    <property type="match status" value="1"/>
</dbReference>
<feature type="domain" description="Glucose-methanol-choline oxidoreductase N-terminal" evidence="8">
    <location>
        <begin position="287"/>
        <end position="301"/>
    </location>
</feature>
<dbReference type="PIRSF" id="PIRSF000137">
    <property type="entry name" value="Alcohol_oxidase"/>
    <property type="match status" value="1"/>
</dbReference>
<protein>
    <submittedName>
        <fullName evidence="9">Uncharacterized protein ALNC14_121880</fullName>
    </submittedName>
</protein>
<evidence type="ECO:0000256" key="4">
    <source>
        <dbReference type="ARBA" id="ARBA00022827"/>
    </source>
</evidence>
<dbReference type="Gene3D" id="3.50.50.60">
    <property type="entry name" value="FAD/NAD(P)-binding domain"/>
    <property type="match status" value="1"/>
</dbReference>
<evidence type="ECO:0000256" key="3">
    <source>
        <dbReference type="ARBA" id="ARBA00022630"/>
    </source>
</evidence>
<dbReference type="Pfam" id="PF05199">
    <property type="entry name" value="GMC_oxred_C"/>
    <property type="match status" value="1"/>
</dbReference>
<sequence length="584" mass="65568">MRALTRFGSPKCIRRQKTLTSSRFITTKTAYDYIIIGGGSAGCVLANRLTEDGRNRVLLVEAGLSDMHQWDSWKIHMPAALTYNLANDKYNWCYNTKPQKHLNNRRLSWPRGRVLGGSSSINAMVYIRGHANDYNDWEKSGATGWSYEDCLPYFRKSQSHSLGANAYRGESGPLHVTRGNQKNQILFQKFIDAAMQAGYPFTEDMNGYQQEGFGWMDMTIHNGRRWSAAQAYLWPAIKRPNLKVITNTMTTKIEFQGRRATGIHTGCNKTHRQTQFHANKEIILSGGAINSPQLLLVSGVGDADHLKQVDVPLVHHLPAVGQNLEDHLDLYLQYECTQPITLHHATWKYPHHMLQIALEWLVFQTGWGASAHLESGGFIRSAPGKCQPDLQYHFLPGALTGQLTPGNRHAMQAHCSPMRATSRGSIKLRSADPRAHPIIDPNYLDTLQDRIDIRAAVRLTREIFEQETLDSYRGNAISPSANVESDEEIDTWVRQHAESAYHPSCTNRMGSESDSVVNTQLEIYGLEGLRVVDASVMPNIISGNLNAPTIMLAEKAADIILGNEPLPKESVPVYEPSNWRNSQR</sequence>
<evidence type="ECO:0000256" key="2">
    <source>
        <dbReference type="ARBA" id="ARBA00010790"/>
    </source>
</evidence>
<dbReference type="GO" id="GO:0050660">
    <property type="term" value="F:flavin adenine dinucleotide binding"/>
    <property type="evidence" value="ECO:0007669"/>
    <property type="project" value="InterPro"/>
</dbReference>
<dbReference type="PANTHER" id="PTHR11552:SF147">
    <property type="entry name" value="CHOLINE DEHYDROGENASE, MITOCHONDRIAL"/>
    <property type="match status" value="1"/>
</dbReference>
<dbReference type="InterPro" id="IPR000172">
    <property type="entry name" value="GMC_OxRdtase_N"/>
</dbReference>
<evidence type="ECO:0000256" key="5">
    <source>
        <dbReference type="PIRSR" id="PIRSR000137-2"/>
    </source>
</evidence>
<dbReference type="PROSITE" id="PS00623">
    <property type="entry name" value="GMC_OXRED_1"/>
    <property type="match status" value="1"/>
</dbReference>
<dbReference type="HOGENOM" id="CLU_002865_7_2_1"/>
<keyword evidence="3 6" id="KW-0285">Flavoprotein</keyword>
<dbReference type="Gene3D" id="3.30.560.10">
    <property type="entry name" value="Glucose Oxidase, domain 3"/>
    <property type="match status" value="1"/>
</dbReference>
<reference evidence="9" key="1">
    <citation type="journal article" date="2011" name="PLoS Biol.">
        <title>Gene gain and loss during evolution of obligate parasitism in the white rust pathogen of Arabidopsis thaliana.</title>
        <authorList>
            <person name="Kemen E."/>
            <person name="Gardiner A."/>
            <person name="Schultz-Larsen T."/>
            <person name="Kemen A.C."/>
            <person name="Balmuth A.L."/>
            <person name="Robert-Seilaniantz A."/>
            <person name="Bailey K."/>
            <person name="Holub E."/>
            <person name="Studholme D.J."/>
            <person name="Maclean D."/>
            <person name="Jones J.D."/>
        </authorList>
    </citation>
    <scope>NUCLEOTIDE SEQUENCE</scope>
</reference>
<gene>
    <name evidence="9" type="ORF">ALNC14_121880</name>
</gene>
<evidence type="ECO:0000259" key="8">
    <source>
        <dbReference type="PROSITE" id="PS00624"/>
    </source>
</evidence>
<keyword evidence="4 5" id="KW-0274">FAD</keyword>
<feature type="binding site" evidence="5">
    <location>
        <position position="114"/>
    </location>
    <ligand>
        <name>FAD</name>
        <dbReference type="ChEBI" id="CHEBI:57692"/>
    </ligand>
</feature>
<dbReference type="PANTHER" id="PTHR11552">
    <property type="entry name" value="GLUCOSE-METHANOL-CHOLINE GMC OXIDOREDUCTASE"/>
    <property type="match status" value="1"/>
</dbReference>
<feature type="domain" description="Glucose-methanol-choline oxidoreductase N-terminal" evidence="7">
    <location>
        <begin position="112"/>
        <end position="135"/>
    </location>
</feature>
<comment type="cofactor">
    <cofactor evidence="1 5">
        <name>FAD</name>
        <dbReference type="ChEBI" id="CHEBI:57692"/>
    </cofactor>
</comment>
<dbReference type="SUPFAM" id="SSF51905">
    <property type="entry name" value="FAD/NAD(P)-binding domain"/>
    <property type="match status" value="1"/>
</dbReference>
<evidence type="ECO:0000259" key="7">
    <source>
        <dbReference type="PROSITE" id="PS00623"/>
    </source>
</evidence>
<proteinExistence type="inferred from homology"/>
<comment type="similarity">
    <text evidence="2 6">Belongs to the GMC oxidoreductase family.</text>
</comment>
<feature type="binding site" evidence="5">
    <location>
        <begin position="122"/>
        <end position="125"/>
    </location>
    <ligand>
        <name>FAD</name>
        <dbReference type="ChEBI" id="CHEBI:57692"/>
    </ligand>
</feature>
<organism evidence="9">
    <name type="scientific">Albugo laibachii Nc14</name>
    <dbReference type="NCBI Taxonomy" id="890382"/>
    <lineage>
        <taxon>Eukaryota</taxon>
        <taxon>Sar</taxon>
        <taxon>Stramenopiles</taxon>
        <taxon>Oomycota</taxon>
        <taxon>Peronosporomycetes</taxon>
        <taxon>Albuginales</taxon>
        <taxon>Albuginaceae</taxon>
        <taxon>Albugo</taxon>
    </lineage>
</organism>